<keyword evidence="8" id="KW-1185">Reference proteome</keyword>
<dbReference type="NCBIfam" id="NF012211">
    <property type="entry name" value="tand_rpt_95"/>
    <property type="match status" value="2"/>
</dbReference>
<evidence type="ECO:0000256" key="2">
    <source>
        <dbReference type="ARBA" id="ARBA00022656"/>
    </source>
</evidence>
<dbReference type="InterPro" id="IPR018511">
    <property type="entry name" value="Hemolysin-typ_Ca-bd_CS"/>
</dbReference>
<dbReference type="PRINTS" id="PR00313">
    <property type="entry name" value="CABNDNGRPT"/>
</dbReference>
<dbReference type="PATRIC" id="fig|1193502.14.peg.430"/>
<dbReference type="PROSITE" id="PS00330">
    <property type="entry name" value="HEMOLYSIN_CALCIUM"/>
    <property type="match status" value="4"/>
</dbReference>
<dbReference type="Gene3D" id="2.150.10.10">
    <property type="entry name" value="Serralysin-like metalloprotease, C-terminal"/>
    <property type="match status" value="3"/>
</dbReference>
<comment type="subcellular location">
    <subcellularLocation>
        <location evidence="1">Membrane</location>
    </subcellularLocation>
</comment>
<organism evidence="7 8">
    <name type="scientific">Sulfurospirillum halorespirans DSM 13726</name>
    <dbReference type="NCBI Taxonomy" id="1193502"/>
    <lineage>
        <taxon>Bacteria</taxon>
        <taxon>Pseudomonadati</taxon>
        <taxon>Campylobacterota</taxon>
        <taxon>Epsilonproteobacteria</taxon>
        <taxon>Campylobacterales</taxon>
        <taxon>Sulfurospirillaceae</taxon>
        <taxon>Sulfurospirillum</taxon>
    </lineage>
</organism>
<dbReference type="GO" id="GO:0090729">
    <property type="term" value="F:toxin activity"/>
    <property type="evidence" value="ECO:0007669"/>
    <property type="project" value="UniProtKB-KW"/>
</dbReference>
<name>A0A1D7TH92_9BACT</name>
<dbReference type="STRING" id="1193502.SHALO_0418"/>
<dbReference type="KEGG" id="shal:SHALO_0418"/>
<evidence type="ECO:0000313" key="7">
    <source>
        <dbReference type="EMBL" id="AOO64214.1"/>
    </source>
</evidence>
<dbReference type="Pfam" id="PF00353">
    <property type="entry name" value="HemolysinCabind"/>
    <property type="match status" value="4"/>
</dbReference>
<dbReference type="NCBIfam" id="TIGR01965">
    <property type="entry name" value="VCBS_repeat"/>
    <property type="match status" value="1"/>
</dbReference>
<evidence type="ECO:0000313" key="8">
    <source>
        <dbReference type="Proteomes" id="UP000094609"/>
    </source>
</evidence>
<dbReference type="EMBL" id="CP017111">
    <property type="protein sequence ID" value="AOO64214.1"/>
    <property type="molecule type" value="Genomic_DNA"/>
</dbReference>
<protein>
    <submittedName>
        <fullName evidence="7">Outer membrane calcium-binding protein</fullName>
    </submittedName>
</protein>
<gene>
    <name evidence="7" type="ORF">SHALO_0418</name>
</gene>
<dbReference type="GO" id="GO:0005509">
    <property type="term" value="F:calcium ion binding"/>
    <property type="evidence" value="ECO:0007669"/>
    <property type="project" value="InterPro"/>
</dbReference>
<dbReference type="InterPro" id="IPR002126">
    <property type="entry name" value="Cadherin-like_dom"/>
</dbReference>
<dbReference type="PRINTS" id="PR01488">
    <property type="entry name" value="RTXTOXINA"/>
</dbReference>
<dbReference type="AlphaFoldDB" id="A0A1D7TH92"/>
<dbReference type="PANTHER" id="PTHR39431">
    <property type="entry name" value="FRPA/C-RELATED PROTEIN"/>
    <property type="match status" value="1"/>
</dbReference>
<sequence>MKFGEGISASDIVFRMNGSNLEIDIGNGDFITINSQTNLNNAIEKIVLSDGTYMTNLDIEKLTENLSLYASENGISLTSTDVIRANATMMEMINSYWRSGGDSSGEYTPPIVLDLNGNLTTSIALESSDVYFDYDGDGVKEKTAWIESGDAMLSMDLNGDGLINNGSELFGNYTKLADGSLASDGYAALAQYDSNHDNIIDANDSAFASLKIWKDLNQNGITDAGELTSLQLSNISSIHLSREDGTTFSQITEAGNIISNQTSFTSSSTTSGIVRDVWFKVDQNDTITNNDTFISTVANESFSGGEGNDTYIMKLGGGKDTIDDNDATGLGVDTIRFASGISADQILVKWDRQTNGLVIGIRENSDDDTALKDLADQIVVKNWFDATGKIEKFVFADGTILDAQAIYAKLIQTKENGELSATVLASGDSLDGGRYNDVLFGAEGNELISGNDGDDYVSGQAGDDQLMGDDGDDVLDGGLGSDILMGGNGDDYYIFEKSSGHDLISDSAGIDTLMLGAGITREDILAKVVGDDIILGVKETGKSFEELSDTITIKNWTQTGFEIENVMLDDGTLLSLDDLRNQAPILTDTEVSIAMQDLRQSTGTIAVTDPDSDTLVYSISTQTTHGTLSVDEAGAWVYKANAGYIGEDSAIIKVDDGNGGVVEQTLNFDLKVSAPTINTTALTLLEDNSYSNTLAVTNPIGGALTYAILDATDYGSFVLNSDGTYNYTPSLNYNGSDSLTLKVTNEYGLSSTQTIELNITPVNDTPTFVSSEDESYLLKNTRLVTGAINASDIDGDTLSYALSTNPTHGTLTLDATTGVWSYESLFGYIGNDSATISVNDGKGGVITKNIIFNAKGLVYEGGDITISAQTIGDTLDLGTNGMDALNFDKSGNNLTITVKDQGVITISDYFTQPNQSLTTLSTSWGEINIDKEAIKQAGGTWWWPFGSATANNSVDSLLIGSTYSDTLTGASGNDILFGSSKNDKLIGNAGNDLLIGGSGNDTLTGSSGQDTLYGDSGNDTLDAKEGDDYLIGGSGNDTLYGGSGADKLSGGAGNDTLYGDVGNDTYYFNLGDGKDTITDTSFSFCSWNTPEGGDDTITFGEGIEKEDVTFLMQCGNLSIKYGDKESVVISGQSNDASAIERFELSDGSYLSSNDVESIIQQMSAYAKDNGIYISSNSSIENNQALMQIVSSSWHNA</sequence>
<keyword evidence="5" id="KW-0472">Membrane</keyword>
<reference evidence="8" key="1">
    <citation type="submission" date="2016-08" db="EMBL/GenBank/DDBJ databases">
        <title>Complete genome sequence of the organohalide-respiring Epsilonproteobacterium Sulfurospirillum halorespirans.</title>
        <authorList>
            <person name="Goris T."/>
            <person name="Zimmermann J."/>
            <person name="Schenz B."/>
            <person name="Lemos M."/>
            <person name="Hackermueller J."/>
            <person name="Diekert G."/>
        </authorList>
    </citation>
    <scope>NUCLEOTIDE SEQUENCE [LARGE SCALE GENOMIC DNA]</scope>
    <source>
        <strain>DSM 13726</strain>
        <strain evidence="8">PCE-M2</strain>
    </source>
</reference>
<keyword evidence="3" id="KW-0677">Repeat</keyword>
<dbReference type="GO" id="GO:0007156">
    <property type="term" value="P:homophilic cell adhesion via plasma membrane adhesion molecules"/>
    <property type="evidence" value="ECO:0007669"/>
    <property type="project" value="InterPro"/>
</dbReference>
<dbReference type="Gene3D" id="2.60.40.2810">
    <property type="match status" value="1"/>
</dbReference>
<evidence type="ECO:0000259" key="6">
    <source>
        <dbReference type="PROSITE" id="PS50268"/>
    </source>
</evidence>
<dbReference type="Pfam" id="PF06594">
    <property type="entry name" value="HCBP_related"/>
    <property type="match status" value="1"/>
</dbReference>
<accession>A0A1D7TH92</accession>
<evidence type="ECO:0000256" key="5">
    <source>
        <dbReference type="ARBA" id="ARBA00023136"/>
    </source>
</evidence>
<dbReference type="Pfam" id="PF17963">
    <property type="entry name" value="Big_9"/>
    <property type="match status" value="3"/>
</dbReference>
<feature type="domain" description="Cadherin" evidence="6">
    <location>
        <begin position="676"/>
        <end position="768"/>
    </location>
</feature>
<dbReference type="CDD" id="cd11304">
    <property type="entry name" value="Cadherin_repeat"/>
    <property type="match status" value="1"/>
</dbReference>
<dbReference type="GO" id="GO:0016020">
    <property type="term" value="C:membrane"/>
    <property type="evidence" value="ECO:0007669"/>
    <property type="project" value="UniProtKB-SubCell"/>
</dbReference>
<evidence type="ECO:0000256" key="4">
    <source>
        <dbReference type="ARBA" id="ARBA00023026"/>
    </source>
</evidence>
<keyword evidence="4" id="KW-0843">Virulence</keyword>
<dbReference type="PANTHER" id="PTHR39431:SF1">
    <property type="entry name" value="FRPA_C-RELATED PROTEIN"/>
    <property type="match status" value="1"/>
</dbReference>
<dbReference type="InterPro" id="IPR001343">
    <property type="entry name" value="Hemolysn_Ca-bd"/>
</dbReference>
<dbReference type="InterPro" id="IPR003995">
    <property type="entry name" value="RTX_toxin_determinant-A"/>
</dbReference>
<evidence type="ECO:0000256" key="1">
    <source>
        <dbReference type="ARBA" id="ARBA00004370"/>
    </source>
</evidence>
<proteinExistence type="predicted"/>
<dbReference type="SUPFAM" id="SSF51120">
    <property type="entry name" value="beta-Roll"/>
    <property type="match status" value="3"/>
</dbReference>
<dbReference type="RefSeq" id="WP_069477172.1">
    <property type="nucleotide sequence ID" value="NZ_CP017111.1"/>
</dbReference>
<dbReference type="InterPro" id="IPR011049">
    <property type="entry name" value="Serralysin-like_metalloprot_C"/>
</dbReference>
<dbReference type="Proteomes" id="UP000094609">
    <property type="component" value="Chromosome"/>
</dbReference>
<keyword evidence="2" id="KW-0800">Toxin</keyword>
<dbReference type="InterPro" id="IPR010221">
    <property type="entry name" value="VCBS_dom"/>
</dbReference>
<dbReference type="Gene3D" id="2.60.40.3440">
    <property type="match status" value="1"/>
</dbReference>
<dbReference type="InterPro" id="IPR010566">
    <property type="entry name" value="Haemolys_ca-bd"/>
</dbReference>
<evidence type="ECO:0000256" key="3">
    <source>
        <dbReference type="ARBA" id="ARBA00022737"/>
    </source>
</evidence>
<dbReference type="GO" id="GO:0005576">
    <property type="term" value="C:extracellular region"/>
    <property type="evidence" value="ECO:0007669"/>
    <property type="project" value="InterPro"/>
</dbReference>
<dbReference type="PROSITE" id="PS50268">
    <property type="entry name" value="CADHERIN_2"/>
    <property type="match status" value="1"/>
</dbReference>